<accession>A0A8J7Q9W2</accession>
<evidence type="ECO:0000313" key="2">
    <source>
        <dbReference type="EMBL" id="MBO1321406.1"/>
    </source>
</evidence>
<keyword evidence="3" id="KW-1185">Reference proteome</keyword>
<dbReference type="Proteomes" id="UP000664417">
    <property type="component" value="Unassembled WGS sequence"/>
</dbReference>
<protein>
    <submittedName>
        <fullName evidence="2">Uncharacterized protein</fullName>
    </submittedName>
</protein>
<name>A0A8J7Q9W2_9BACT</name>
<feature type="compositionally biased region" description="Basic and acidic residues" evidence="1">
    <location>
        <begin position="65"/>
        <end position="74"/>
    </location>
</feature>
<comment type="caution">
    <text evidence="2">The sequence shown here is derived from an EMBL/GenBank/DDBJ whole genome shotgun (WGS) entry which is preliminary data.</text>
</comment>
<dbReference type="RefSeq" id="WP_207861380.1">
    <property type="nucleotide sequence ID" value="NZ_JAFREP010000024.1"/>
</dbReference>
<gene>
    <name evidence="2" type="ORF">J3U88_23190</name>
</gene>
<proteinExistence type="predicted"/>
<feature type="compositionally biased region" description="Low complexity" evidence="1">
    <location>
        <begin position="75"/>
        <end position="90"/>
    </location>
</feature>
<feature type="region of interest" description="Disordered" evidence="1">
    <location>
        <begin position="65"/>
        <end position="123"/>
    </location>
</feature>
<sequence>MSLPTVEDSGQRLPANEALYRAADRLDAFGFSDWIGLDPNGPTKSETGLLRDAITAQQTVQRLHQRQEDCKAGDTRPWPATRLPRPTTRPGAERGTSITAPSNRNSTNKKRCVAARVSGKTAS</sequence>
<organism evidence="2 3">
    <name type="scientific">Acanthopleuribacter pedis</name>
    <dbReference type="NCBI Taxonomy" id="442870"/>
    <lineage>
        <taxon>Bacteria</taxon>
        <taxon>Pseudomonadati</taxon>
        <taxon>Acidobacteriota</taxon>
        <taxon>Holophagae</taxon>
        <taxon>Acanthopleuribacterales</taxon>
        <taxon>Acanthopleuribacteraceae</taxon>
        <taxon>Acanthopleuribacter</taxon>
    </lineage>
</organism>
<evidence type="ECO:0000313" key="3">
    <source>
        <dbReference type="Proteomes" id="UP000664417"/>
    </source>
</evidence>
<reference evidence="2" key="1">
    <citation type="submission" date="2021-03" db="EMBL/GenBank/DDBJ databases">
        <authorList>
            <person name="Wang G."/>
        </authorList>
    </citation>
    <scope>NUCLEOTIDE SEQUENCE</scope>
    <source>
        <strain evidence="2">KCTC 12899</strain>
    </source>
</reference>
<dbReference type="EMBL" id="JAFREP010000024">
    <property type="protein sequence ID" value="MBO1321406.1"/>
    <property type="molecule type" value="Genomic_DNA"/>
</dbReference>
<evidence type="ECO:0000256" key="1">
    <source>
        <dbReference type="SAM" id="MobiDB-lite"/>
    </source>
</evidence>
<feature type="compositionally biased region" description="Polar residues" evidence="1">
    <location>
        <begin position="96"/>
        <end position="106"/>
    </location>
</feature>
<dbReference type="AlphaFoldDB" id="A0A8J7Q9W2"/>